<feature type="transmembrane region" description="Helical" evidence="5">
    <location>
        <begin position="180"/>
        <end position="198"/>
    </location>
</feature>
<evidence type="ECO:0000256" key="1">
    <source>
        <dbReference type="ARBA" id="ARBA00004141"/>
    </source>
</evidence>
<accession>A0A3P7JW78</accession>
<evidence type="ECO:0000256" key="3">
    <source>
        <dbReference type="ARBA" id="ARBA00022989"/>
    </source>
</evidence>
<keyword evidence="4 5" id="KW-0472">Membrane</keyword>
<dbReference type="InterPro" id="IPR010291">
    <property type="entry name" value="Ion_channel_UNC-93"/>
</dbReference>
<dbReference type="EMBL" id="UYYB01121409">
    <property type="protein sequence ID" value="VDM83154.1"/>
    <property type="molecule type" value="Genomic_DNA"/>
</dbReference>
<evidence type="ECO:0000313" key="7">
    <source>
        <dbReference type="Proteomes" id="UP000270094"/>
    </source>
</evidence>
<feature type="transmembrane region" description="Helical" evidence="5">
    <location>
        <begin position="152"/>
        <end position="168"/>
    </location>
</feature>
<comment type="subcellular location">
    <subcellularLocation>
        <location evidence="1">Membrane</location>
        <topology evidence="1">Multi-pass membrane protein</topology>
    </subcellularLocation>
</comment>
<protein>
    <submittedName>
        <fullName evidence="6">Uncharacterized protein</fullName>
    </submittedName>
</protein>
<sequence>MHSPPRTRTHVRVYRKRLASGYSSRAQRSRRSSAFLFKLTFLVESVTHSVNRREPGRIDAHAGYYGDVSDESNNVSANIALSSDLSIYSLLFYANTFQKIVPSRQAVCFVAFMFGCLFTPSLLPVLSAKWALFLSSLCWTAYHASFFYLNSYLYYFSCTLIGFGFAYTKCQCASVDLEFSHHFQLILLFGLISTYLIFQRLSKKDKGQCHKLHFKRRGSKIARIYRQRYSADVWSIHEVMFSSFVNPNILLLSPLFFHIGIVTAFWIAVYPTTFLFTESLTVHNYLPAYYSAFAGIGEIGSAFCLSFGASCLCLIRKSVP</sequence>
<keyword evidence="2 5" id="KW-0812">Transmembrane</keyword>
<keyword evidence="7" id="KW-1185">Reference proteome</keyword>
<reference evidence="6 7" key="1">
    <citation type="submission" date="2018-11" db="EMBL/GenBank/DDBJ databases">
        <authorList>
            <consortium name="Pathogen Informatics"/>
        </authorList>
    </citation>
    <scope>NUCLEOTIDE SEQUENCE [LARGE SCALE GENOMIC DNA]</scope>
</reference>
<dbReference type="PANTHER" id="PTHR23294:SF18">
    <property type="entry name" value="UNC93-LIKE PROTEIN MFSD11"/>
    <property type="match status" value="1"/>
</dbReference>
<evidence type="ECO:0000256" key="5">
    <source>
        <dbReference type="SAM" id="Phobius"/>
    </source>
</evidence>
<feature type="transmembrane region" description="Helical" evidence="5">
    <location>
        <begin position="106"/>
        <end position="124"/>
    </location>
</feature>
<evidence type="ECO:0000256" key="4">
    <source>
        <dbReference type="ARBA" id="ARBA00023136"/>
    </source>
</evidence>
<evidence type="ECO:0000256" key="2">
    <source>
        <dbReference type="ARBA" id="ARBA00022692"/>
    </source>
</evidence>
<keyword evidence="3 5" id="KW-1133">Transmembrane helix</keyword>
<feature type="transmembrane region" description="Helical" evidence="5">
    <location>
        <begin position="249"/>
        <end position="269"/>
    </location>
</feature>
<dbReference type="AlphaFoldDB" id="A0A3P7JW78"/>
<name>A0A3P7JW78_STRVU</name>
<evidence type="ECO:0000313" key="6">
    <source>
        <dbReference type="EMBL" id="VDM83154.1"/>
    </source>
</evidence>
<feature type="transmembrane region" description="Helical" evidence="5">
    <location>
        <begin position="289"/>
        <end position="315"/>
    </location>
</feature>
<organism evidence="6 7">
    <name type="scientific">Strongylus vulgaris</name>
    <name type="common">Blood worm</name>
    <dbReference type="NCBI Taxonomy" id="40348"/>
    <lineage>
        <taxon>Eukaryota</taxon>
        <taxon>Metazoa</taxon>
        <taxon>Ecdysozoa</taxon>
        <taxon>Nematoda</taxon>
        <taxon>Chromadorea</taxon>
        <taxon>Rhabditida</taxon>
        <taxon>Rhabditina</taxon>
        <taxon>Rhabditomorpha</taxon>
        <taxon>Strongyloidea</taxon>
        <taxon>Strongylidae</taxon>
        <taxon>Strongylus</taxon>
    </lineage>
</organism>
<dbReference type="GO" id="GO:0016020">
    <property type="term" value="C:membrane"/>
    <property type="evidence" value="ECO:0007669"/>
    <property type="project" value="UniProtKB-SubCell"/>
</dbReference>
<dbReference type="PANTHER" id="PTHR23294">
    <property type="entry name" value="ET TRANSLATION PRODUCT-RELATED"/>
    <property type="match status" value="1"/>
</dbReference>
<dbReference type="Proteomes" id="UP000270094">
    <property type="component" value="Unassembled WGS sequence"/>
</dbReference>
<proteinExistence type="predicted"/>
<dbReference type="Pfam" id="PF05978">
    <property type="entry name" value="UNC-93"/>
    <property type="match status" value="2"/>
</dbReference>
<dbReference type="InterPro" id="IPR051617">
    <property type="entry name" value="UNC-93-like_regulator"/>
</dbReference>
<gene>
    <name evidence="6" type="ORF">SVUK_LOCUS18152</name>
</gene>